<dbReference type="EMBL" id="LT906453">
    <property type="protein sequence ID" value="SNV24237.1"/>
    <property type="molecule type" value="Genomic_DNA"/>
</dbReference>
<feature type="region of interest" description="Disordered" evidence="1">
    <location>
        <begin position="23"/>
        <end position="54"/>
    </location>
</feature>
<evidence type="ECO:0000313" key="4">
    <source>
        <dbReference type="Proteomes" id="UP000242637"/>
    </source>
</evidence>
<feature type="chain" id="PRO_5039629858" evidence="2">
    <location>
        <begin position="24"/>
        <end position="188"/>
    </location>
</feature>
<keyword evidence="4" id="KW-1185">Reference proteome</keyword>
<gene>
    <name evidence="3" type="ORF">SAMEA4475696_02016</name>
</gene>
<accession>A0A239VPQ2</accession>
<organism evidence="3 4">
    <name type="scientific">Dermatophilus congolensis</name>
    <dbReference type="NCBI Taxonomy" id="1863"/>
    <lineage>
        <taxon>Bacteria</taxon>
        <taxon>Bacillati</taxon>
        <taxon>Actinomycetota</taxon>
        <taxon>Actinomycetes</taxon>
        <taxon>Micrococcales</taxon>
        <taxon>Dermatophilaceae</taxon>
        <taxon>Dermatophilus</taxon>
    </lineage>
</organism>
<dbReference type="Proteomes" id="UP000242637">
    <property type="component" value="Chromosome 1"/>
</dbReference>
<dbReference type="AlphaFoldDB" id="A0A239VPQ2"/>
<dbReference type="RefSeq" id="WP_028326503.1">
    <property type="nucleotide sequence ID" value="NZ_JAAFNI010000001.1"/>
</dbReference>
<dbReference type="GeneID" id="63460194"/>
<evidence type="ECO:0000313" key="3">
    <source>
        <dbReference type="EMBL" id="SNV24237.1"/>
    </source>
</evidence>
<reference evidence="3 4" key="1">
    <citation type="submission" date="2017-06" db="EMBL/GenBank/DDBJ databases">
        <authorList>
            <consortium name="Pathogen Informatics"/>
        </authorList>
    </citation>
    <scope>NUCLEOTIDE SEQUENCE [LARGE SCALE GENOMIC DNA]</scope>
    <source>
        <strain evidence="3 4">NCTC13039</strain>
    </source>
</reference>
<proteinExistence type="predicted"/>
<dbReference type="OrthoDB" id="5137482at2"/>
<protein>
    <submittedName>
        <fullName evidence="3">Uncharacterized protein</fullName>
    </submittedName>
</protein>
<dbReference type="KEGG" id="dco:SAMEA4475696_2016"/>
<feature type="signal peptide" evidence="2">
    <location>
        <begin position="1"/>
        <end position="23"/>
    </location>
</feature>
<keyword evidence="2" id="KW-0732">Signal</keyword>
<name>A0A239VPQ2_9MICO</name>
<sequence>MIVRGIAAITAAAVITMSALHGAAAATPPPSPETTTTRCSAANAPGRVQTRPDIDHDSLNTARAMLTDLVNCDTKNLITRTIKDHTRLTFSLNKPAPFWTTPIRDGRYKALARAFTMTTPTRDGNDYVWPRVASTNGHKDTDAWNEAIRAGLITATEAEKSRSTGKEYPGWRIFIGLDGHVTAIIHGN</sequence>
<evidence type="ECO:0000256" key="1">
    <source>
        <dbReference type="SAM" id="MobiDB-lite"/>
    </source>
</evidence>
<evidence type="ECO:0000256" key="2">
    <source>
        <dbReference type="SAM" id="SignalP"/>
    </source>
</evidence>